<feature type="compositionally biased region" description="Basic and acidic residues" evidence="1">
    <location>
        <begin position="1"/>
        <end position="13"/>
    </location>
</feature>
<feature type="domain" description="DUF7330" evidence="2">
    <location>
        <begin position="122"/>
        <end position="207"/>
    </location>
</feature>
<name>A0A4Z0A2N4_9AGAM</name>
<proteinExistence type="predicted"/>
<evidence type="ECO:0000259" key="2">
    <source>
        <dbReference type="Pfam" id="PF24016"/>
    </source>
</evidence>
<feature type="region of interest" description="Disordered" evidence="1">
    <location>
        <begin position="1"/>
        <end position="49"/>
    </location>
</feature>
<dbReference type="Pfam" id="PF24016">
    <property type="entry name" value="DUF7330"/>
    <property type="match status" value="1"/>
</dbReference>
<keyword evidence="4" id="KW-1185">Reference proteome</keyword>
<evidence type="ECO:0000313" key="4">
    <source>
        <dbReference type="Proteomes" id="UP000298061"/>
    </source>
</evidence>
<comment type="caution">
    <text evidence="3">The sequence shown here is derived from an EMBL/GenBank/DDBJ whole genome shotgun (WGS) entry which is preliminary data.</text>
</comment>
<reference evidence="3 4" key="1">
    <citation type="submission" date="2019-02" db="EMBL/GenBank/DDBJ databases">
        <title>Genome sequencing of the rare red list fungi Hericium alpestre (H. flagellum).</title>
        <authorList>
            <person name="Buettner E."/>
            <person name="Kellner H."/>
        </authorList>
    </citation>
    <scope>NUCLEOTIDE SEQUENCE [LARGE SCALE GENOMIC DNA]</scope>
    <source>
        <strain evidence="3 4">DSM 108284</strain>
    </source>
</reference>
<dbReference type="OrthoDB" id="5289249at2759"/>
<gene>
    <name evidence="3" type="ORF">EWM64_g4048</name>
</gene>
<dbReference type="InterPro" id="IPR055754">
    <property type="entry name" value="DUF7330"/>
</dbReference>
<dbReference type="Proteomes" id="UP000298061">
    <property type="component" value="Unassembled WGS sequence"/>
</dbReference>
<evidence type="ECO:0000313" key="3">
    <source>
        <dbReference type="EMBL" id="TFY79968.1"/>
    </source>
</evidence>
<sequence length="249" mass="26957">MIITEEQGKRETDLAGNAPNRHADARAEQDHPPPYSPGANGTTTAASTPSLPATNYVHVNRQYAPVRGQYLIDLRVPPLPADAGAPAGPSNVHEPRDKPNLLLEASQANVGVEHDHASSLSPRPFLTVVVRADHKSAQLTLPRSFHGKLILYTVYGRITMSEELQKVTAVLWEAGGTQMCFVGDRPAKWKSTLTNDGDEVYSESEIGEGDDVDEAWVGAQYGAVSVRFEGEREPLGVLDSVRRILTLGS</sequence>
<protein>
    <recommendedName>
        <fullName evidence="2">DUF7330 domain-containing protein</fullName>
    </recommendedName>
</protein>
<feature type="compositionally biased region" description="Basic and acidic residues" evidence="1">
    <location>
        <begin position="21"/>
        <end position="31"/>
    </location>
</feature>
<accession>A0A4Z0A2N4</accession>
<evidence type="ECO:0000256" key="1">
    <source>
        <dbReference type="SAM" id="MobiDB-lite"/>
    </source>
</evidence>
<dbReference type="EMBL" id="SFCI01000411">
    <property type="protein sequence ID" value="TFY79968.1"/>
    <property type="molecule type" value="Genomic_DNA"/>
</dbReference>
<organism evidence="3 4">
    <name type="scientific">Hericium alpestre</name>
    <dbReference type="NCBI Taxonomy" id="135208"/>
    <lineage>
        <taxon>Eukaryota</taxon>
        <taxon>Fungi</taxon>
        <taxon>Dikarya</taxon>
        <taxon>Basidiomycota</taxon>
        <taxon>Agaricomycotina</taxon>
        <taxon>Agaricomycetes</taxon>
        <taxon>Russulales</taxon>
        <taxon>Hericiaceae</taxon>
        <taxon>Hericium</taxon>
    </lineage>
</organism>
<dbReference type="AlphaFoldDB" id="A0A4Z0A2N4"/>